<evidence type="ECO:0000313" key="4">
    <source>
        <dbReference type="EMBL" id="EDS29743.1"/>
    </source>
</evidence>
<name>B0WKD8_CULQU</name>
<keyword evidence="6" id="KW-1185">Reference proteome</keyword>
<dbReference type="EMBL" id="DS231970">
    <property type="protein sequence ID" value="EDS29743.1"/>
    <property type="molecule type" value="Genomic_DNA"/>
</dbReference>
<dbReference type="Proteomes" id="UP000002320">
    <property type="component" value="Unassembled WGS sequence"/>
</dbReference>
<proteinExistence type="inferred from homology"/>
<evidence type="ECO:0000256" key="3">
    <source>
        <dbReference type="PROSITE-ProRule" id="PRU00221"/>
    </source>
</evidence>
<dbReference type="InterPro" id="IPR015943">
    <property type="entry name" value="WD40/YVTN_repeat-like_dom_sf"/>
</dbReference>
<keyword evidence="3" id="KW-0853">WD repeat</keyword>
<accession>B0WKD8</accession>
<keyword evidence="4" id="KW-0808">Transferase</keyword>
<evidence type="ECO:0000313" key="5">
    <source>
        <dbReference type="EnsemblMetazoa" id="CPIJ007852-PA"/>
    </source>
</evidence>
<dbReference type="KEGG" id="cqu:CpipJ_CPIJ007852"/>
<organism>
    <name type="scientific">Culex quinquefasciatus</name>
    <name type="common">Southern house mosquito</name>
    <name type="synonym">Culex pungens</name>
    <dbReference type="NCBI Taxonomy" id="7176"/>
    <lineage>
        <taxon>Eukaryota</taxon>
        <taxon>Metazoa</taxon>
        <taxon>Ecdysozoa</taxon>
        <taxon>Arthropoda</taxon>
        <taxon>Hexapoda</taxon>
        <taxon>Insecta</taxon>
        <taxon>Pterygota</taxon>
        <taxon>Neoptera</taxon>
        <taxon>Endopterygota</taxon>
        <taxon>Diptera</taxon>
        <taxon>Nematocera</taxon>
        <taxon>Culicoidea</taxon>
        <taxon>Culicidae</taxon>
        <taxon>Culicinae</taxon>
        <taxon>Culicini</taxon>
        <taxon>Culex</taxon>
        <taxon>Culex</taxon>
    </lineage>
</organism>
<dbReference type="InterPro" id="IPR045223">
    <property type="entry name" value="RACK1-like"/>
</dbReference>
<dbReference type="GO" id="GO:0043022">
    <property type="term" value="F:ribosome binding"/>
    <property type="evidence" value="ECO:0007669"/>
    <property type="project" value="InterPro"/>
</dbReference>
<dbReference type="VEuPathDB" id="VectorBase:CPIJ007852"/>
<dbReference type="PANTHER" id="PTHR19868">
    <property type="entry name" value="RECEPTOR FOR ACTIVATED PROTEIN KINASE C RACK1"/>
    <property type="match status" value="1"/>
</dbReference>
<sequence>MMLEQTLIVWKLTRDDASYDFPHFISDVVLSSDGNYAPSCSWDKTFFLWDLAAGKSTRRFEDHTKDVLSVAFSVDNRQIVFGSRDKTIKLCITLAECKYTFQEDGTPGEDRIVEDRPFGPQRLPQLVLAVCRLRTVDQNVGPEPELKPSKANLPQCLSLAWSAEGQTLYAGYSVNIIRGHQSSPEQEERRGFFIQLDKAADPFSPFKKVTRGLNLADRWIDATGCNNCNDGLTVTRGSRPLQCVAEWLRCPLCMRMILGSIPICCNLPLDEEVKSGTVLKGSFKNFKHKPFINDKCIRCGEEYHQKQHGIIRLLFGYQQIGNFMSLKDI</sequence>
<dbReference type="InterPro" id="IPR011047">
    <property type="entry name" value="Quinoprotein_ADH-like_sf"/>
</dbReference>
<dbReference type="FunFam" id="2.130.10.10:FF:000615">
    <property type="entry name" value="Receptor for activated C kinase 1"/>
    <property type="match status" value="1"/>
</dbReference>
<dbReference type="GO" id="GO:0016301">
    <property type="term" value="F:kinase activity"/>
    <property type="evidence" value="ECO:0007669"/>
    <property type="project" value="UniProtKB-KW"/>
</dbReference>
<dbReference type="OrthoDB" id="7875889at2759"/>
<protein>
    <recommendedName>
        <fullName evidence="2">Small ribosomal subunit protein RACK1</fullName>
    </recommendedName>
</protein>
<evidence type="ECO:0000256" key="2">
    <source>
        <dbReference type="ARBA" id="ARBA00035297"/>
    </source>
</evidence>
<dbReference type="VEuPathDB" id="VectorBase:CQUJHB018219"/>
<dbReference type="AlphaFoldDB" id="B0WKD8"/>
<dbReference type="HOGENOM" id="CLU_845321_0_0_1"/>
<evidence type="ECO:0000256" key="1">
    <source>
        <dbReference type="ARBA" id="ARBA00007253"/>
    </source>
</evidence>
<feature type="repeat" description="WD" evidence="3">
    <location>
        <begin position="60"/>
        <end position="90"/>
    </location>
</feature>
<keyword evidence="4" id="KW-0418">Kinase</keyword>
<dbReference type="GO" id="GO:0045182">
    <property type="term" value="F:translation regulator activity"/>
    <property type="evidence" value="ECO:0007669"/>
    <property type="project" value="InterPro"/>
</dbReference>
<evidence type="ECO:0000313" key="6">
    <source>
        <dbReference type="Proteomes" id="UP000002320"/>
    </source>
</evidence>
<dbReference type="InParanoid" id="B0WKD8"/>
<reference evidence="4" key="1">
    <citation type="submission" date="2007-03" db="EMBL/GenBank/DDBJ databases">
        <title>Annotation of Culex pipiens quinquefasciatus.</title>
        <authorList>
            <consortium name="The Broad Institute Genome Sequencing Platform"/>
            <person name="Atkinson P.W."/>
            <person name="Hemingway J."/>
            <person name="Christensen B.M."/>
            <person name="Higgs S."/>
            <person name="Kodira C."/>
            <person name="Hannick L."/>
            <person name="Megy K."/>
            <person name="O'Leary S."/>
            <person name="Pearson M."/>
            <person name="Haas B.J."/>
            <person name="Mauceli E."/>
            <person name="Wortman J.R."/>
            <person name="Lee N.H."/>
            <person name="Guigo R."/>
            <person name="Stanke M."/>
            <person name="Alvarado L."/>
            <person name="Amedeo P."/>
            <person name="Antoine C.H."/>
            <person name="Arensburger P."/>
            <person name="Bidwell S.L."/>
            <person name="Crawford M."/>
            <person name="Camaro F."/>
            <person name="Devon K."/>
            <person name="Engels R."/>
            <person name="Hammond M."/>
            <person name="Howarth C."/>
            <person name="Koehrsen M."/>
            <person name="Lawson D."/>
            <person name="Montgomery P."/>
            <person name="Nene V."/>
            <person name="Nusbaum C."/>
            <person name="Puiu D."/>
            <person name="Romero-Severson J."/>
            <person name="Severson D.W."/>
            <person name="Shumway M."/>
            <person name="Sisk P."/>
            <person name="Stolte C."/>
            <person name="Zeng Q."/>
            <person name="Eisenstadt E."/>
            <person name="Fraser-Liggett C."/>
            <person name="Strausberg R."/>
            <person name="Galagan J."/>
            <person name="Birren B."/>
            <person name="Collins F.H."/>
        </authorList>
    </citation>
    <scope>NUCLEOTIDE SEQUENCE [LARGE SCALE GENOMIC DNA]</scope>
    <source>
        <strain evidence="4">JHB</strain>
    </source>
</reference>
<comment type="similarity">
    <text evidence="1">Belongs to the WD repeat G protein beta family. Ribosomal protein RACK1 subfamily.</text>
</comment>
<dbReference type="SUPFAM" id="SSF50998">
    <property type="entry name" value="Quinoprotein alcohol dehydrogenase-like"/>
    <property type="match status" value="1"/>
</dbReference>
<dbReference type="eggNOG" id="KOG0279">
    <property type="taxonomic scope" value="Eukaryota"/>
</dbReference>
<reference evidence="5" key="2">
    <citation type="submission" date="2021-02" db="UniProtKB">
        <authorList>
            <consortium name="EnsemblMetazoa"/>
        </authorList>
    </citation>
    <scope>IDENTIFICATION</scope>
    <source>
        <strain evidence="5">JHB</strain>
    </source>
</reference>
<dbReference type="SMART" id="SM00320">
    <property type="entry name" value="WD40"/>
    <property type="match status" value="2"/>
</dbReference>
<dbReference type="InterPro" id="IPR001680">
    <property type="entry name" value="WD40_rpt"/>
</dbReference>
<dbReference type="PROSITE" id="PS50082">
    <property type="entry name" value="WD_REPEATS_2"/>
    <property type="match status" value="1"/>
</dbReference>
<dbReference type="Pfam" id="PF00400">
    <property type="entry name" value="WD40"/>
    <property type="match status" value="2"/>
</dbReference>
<dbReference type="STRING" id="7176.B0WKD8"/>
<keyword evidence="4" id="KW-0675">Receptor</keyword>
<dbReference type="Gene3D" id="2.130.10.10">
    <property type="entry name" value="YVTN repeat-like/Quinoprotein amine dehydrogenase"/>
    <property type="match status" value="1"/>
</dbReference>
<dbReference type="EnsemblMetazoa" id="CPIJ007852-RA">
    <property type="protein sequence ID" value="CPIJ007852-PA"/>
    <property type="gene ID" value="CPIJ007852"/>
</dbReference>
<gene>
    <name evidence="5" type="primary">6039597</name>
    <name evidence="4" type="ORF">CpipJ_CPIJ007852</name>
</gene>